<evidence type="ECO:0000313" key="4">
    <source>
        <dbReference type="EMBL" id="EEH56335.1"/>
    </source>
</evidence>
<evidence type="ECO:0000256" key="2">
    <source>
        <dbReference type="SAM" id="Phobius"/>
    </source>
</evidence>
<keyword evidence="3" id="KW-0732">Signal</keyword>
<dbReference type="EMBL" id="GG663740">
    <property type="protein sequence ID" value="EEH56335.1"/>
    <property type="molecule type" value="Genomic_DNA"/>
</dbReference>
<dbReference type="OrthoDB" id="498660at2759"/>
<keyword evidence="2" id="KW-1133">Transmembrane helix</keyword>
<dbReference type="Proteomes" id="UP000001876">
    <property type="component" value="Unassembled WGS sequence"/>
</dbReference>
<keyword evidence="2" id="KW-0472">Membrane</keyword>
<feature type="compositionally biased region" description="Low complexity" evidence="1">
    <location>
        <begin position="200"/>
        <end position="210"/>
    </location>
</feature>
<dbReference type="GeneID" id="9684643"/>
<keyword evidence="5" id="KW-1185">Reference proteome</keyword>
<gene>
    <name evidence="4" type="ORF">MICPUCDRAFT_40212</name>
</gene>
<dbReference type="RefSeq" id="XP_003059203.1">
    <property type="nucleotide sequence ID" value="XM_003059157.1"/>
</dbReference>
<sequence length="409" mass="43549">MASFAVVFRLFATSRALTASFSGFFFADTRAGDGAFLDDRVGFARRSRFDGGGFVAARLDEAAFAAASTKTCGDATGDGVTGARVSARDVGISPSPRGANGDGRLGLNIASCRGELDVSRRGGGARASVSSPSWLLVRVTTLGYDDRPPRLPHNLFFLRSRYRHAFADPRQSRARVMSTIACISARCAGAVGPSRAAASTPSPRVVAAARPTRRRSVPRAGSKGDSFLLRDETTSTSTRLKEDAEEEGGEPGWRRRAFGAFAAAIVASTAPSLVGDAAPALASIPADITLAKEKAARVEREVAKDVRVLQREIAIDKEIARDEVINEAITFERFIENEPPVLVGFLALFVVNGFIGLTWALFFRETSAGPGGEFGKGIVALRKELVKGIFKFFGTVMGSYVERDGGKSR</sequence>
<evidence type="ECO:0000256" key="3">
    <source>
        <dbReference type="SAM" id="SignalP"/>
    </source>
</evidence>
<name>C1MUI2_MICPC</name>
<protein>
    <submittedName>
        <fullName evidence="4">Predicted protein</fullName>
    </submittedName>
</protein>
<accession>C1MUI2</accession>
<keyword evidence="2" id="KW-0812">Transmembrane</keyword>
<organism evidence="5">
    <name type="scientific">Micromonas pusilla (strain CCMP1545)</name>
    <name type="common">Picoplanktonic green alga</name>
    <dbReference type="NCBI Taxonomy" id="564608"/>
    <lineage>
        <taxon>Eukaryota</taxon>
        <taxon>Viridiplantae</taxon>
        <taxon>Chlorophyta</taxon>
        <taxon>Mamiellophyceae</taxon>
        <taxon>Mamiellales</taxon>
        <taxon>Mamiellaceae</taxon>
        <taxon>Micromonas</taxon>
    </lineage>
</organism>
<feature type="region of interest" description="Disordered" evidence="1">
    <location>
        <begin position="193"/>
        <end position="251"/>
    </location>
</feature>
<evidence type="ECO:0000256" key="1">
    <source>
        <dbReference type="SAM" id="MobiDB-lite"/>
    </source>
</evidence>
<feature type="chain" id="PRO_5002912144" evidence="3">
    <location>
        <begin position="17"/>
        <end position="409"/>
    </location>
</feature>
<evidence type="ECO:0000313" key="5">
    <source>
        <dbReference type="Proteomes" id="UP000001876"/>
    </source>
</evidence>
<dbReference type="AlphaFoldDB" id="C1MUI2"/>
<dbReference type="KEGG" id="mpp:MICPUCDRAFT_40212"/>
<feature type="signal peptide" evidence="3">
    <location>
        <begin position="1"/>
        <end position="16"/>
    </location>
</feature>
<feature type="transmembrane region" description="Helical" evidence="2">
    <location>
        <begin position="341"/>
        <end position="362"/>
    </location>
</feature>
<proteinExistence type="predicted"/>
<reference evidence="4 5" key="1">
    <citation type="journal article" date="2009" name="Science">
        <title>Green evolution and dynamic adaptations revealed by genomes of the marine picoeukaryotes Micromonas.</title>
        <authorList>
            <person name="Worden A.Z."/>
            <person name="Lee J.H."/>
            <person name="Mock T."/>
            <person name="Rouze P."/>
            <person name="Simmons M.P."/>
            <person name="Aerts A.L."/>
            <person name="Allen A.E."/>
            <person name="Cuvelier M.L."/>
            <person name="Derelle E."/>
            <person name="Everett M.V."/>
            <person name="Foulon E."/>
            <person name="Grimwood J."/>
            <person name="Gundlach H."/>
            <person name="Henrissat B."/>
            <person name="Napoli C."/>
            <person name="McDonald S.M."/>
            <person name="Parker M.S."/>
            <person name="Rombauts S."/>
            <person name="Salamov A."/>
            <person name="Von Dassow P."/>
            <person name="Badger J.H."/>
            <person name="Coutinho P.M."/>
            <person name="Demir E."/>
            <person name="Dubchak I."/>
            <person name="Gentemann C."/>
            <person name="Eikrem W."/>
            <person name="Gready J.E."/>
            <person name="John U."/>
            <person name="Lanier W."/>
            <person name="Lindquist E.A."/>
            <person name="Lucas S."/>
            <person name="Mayer K.F."/>
            <person name="Moreau H."/>
            <person name="Not F."/>
            <person name="Otillar R."/>
            <person name="Panaud O."/>
            <person name="Pangilinan J."/>
            <person name="Paulsen I."/>
            <person name="Piegu B."/>
            <person name="Poliakov A."/>
            <person name="Robbens S."/>
            <person name="Schmutz J."/>
            <person name="Toulza E."/>
            <person name="Wyss T."/>
            <person name="Zelensky A."/>
            <person name="Zhou K."/>
            <person name="Armbrust E.V."/>
            <person name="Bhattacharya D."/>
            <person name="Goodenough U.W."/>
            <person name="Van de Peer Y."/>
            <person name="Grigoriev I.V."/>
        </authorList>
    </citation>
    <scope>NUCLEOTIDE SEQUENCE [LARGE SCALE GENOMIC DNA]</scope>
    <source>
        <strain evidence="4 5">CCMP1545</strain>
    </source>
</reference>